<comment type="caution">
    <text evidence="2">The sequence shown here is derived from an EMBL/GenBank/DDBJ whole genome shotgun (WGS) entry which is preliminary data.</text>
</comment>
<evidence type="ECO:0000256" key="1">
    <source>
        <dbReference type="SAM" id="Coils"/>
    </source>
</evidence>
<keyword evidence="1" id="KW-0175">Coiled coil</keyword>
<name>A0A839GTV1_9BACT</name>
<dbReference type="EMBL" id="JACJIQ010000012">
    <property type="protein sequence ID" value="MBA9078297.1"/>
    <property type="molecule type" value="Genomic_DNA"/>
</dbReference>
<keyword evidence="3" id="KW-1185">Reference proteome</keyword>
<proteinExistence type="predicted"/>
<evidence type="ECO:0000313" key="2">
    <source>
        <dbReference type="EMBL" id="MBA9078297.1"/>
    </source>
</evidence>
<gene>
    <name evidence="2" type="ORF">FHS90_003023</name>
</gene>
<organism evidence="2 3">
    <name type="scientific">Rufibacter quisquiliarum</name>
    <dbReference type="NCBI Taxonomy" id="1549639"/>
    <lineage>
        <taxon>Bacteria</taxon>
        <taxon>Pseudomonadati</taxon>
        <taxon>Bacteroidota</taxon>
        <taxon>Cytophagia</taxon>
        <taxon>Cytophagales</taxon>
        <taxon>Hymenobacteraceae</taxon>
        <taxon>Rufibacter</taxon>
    </lineage>
</organism>
<feature type="coiled-coil region" evidence="1">
    <location>
        <begin position="70"/>
        <end position="104"/>
    </location>
</feature>
<accession>A0A839GTV1</accession>
<sequence length="125" mass="13771">MNPITDKAQNSMSVELAKEGLKMSEQPLKKLLQQRAAIAKAIYAKEEVSDASFNRAKAEEEMIKAVAGYNVSVEALLEAMTLENQALRRKLAACLEDVNDLKQAYAIKMAGEDTLLQVLMERVAA</sequence>
<dbReference type="Proteomes" id="UP000563094">
    <property type="component" value="Unassembled WGS sequence"/>
</dbReference>
<dbReference type="AlphaFoldDB" id="A0A839GTV1"/>
<protein>
    <submittedName>
        <fullName evidence="2">Uncharacterized protein</fullName>
    </submittedName>
</protein>
<reference evidence="2 3" key="1">
    <citation type="submission" date="2020-08" db="EMBL/GenBank/DDBJ databases">
        <title>Genomic Encyclopedia of Type Strains, Phase IV (KMG-IV): sequencing the most valuable type-strain genomes for metagenomic binning, comparative biology and taxonomic classification.</title>
        <authorList>
            <person name="Goeker M."/>
        </authorList>
    </citation>
    <scope>NUCLEOTIDE SEQUENCE [LARGE SCALE GENOMIC DNA]</scope>
    <source>
        <strain evidence="2 3">DSM 29854</strain>
    </source>
</reference>
<evidence type="ECO:0000313" key="3">
    <source>
        <dbReference type="Proteomes" id="UP000563094"/>
    </source>
</evidence>
<dbReference type="RefSeq" id="WP_182513560.1">
    <property type="nucleotide sequence ID" value="NZ_JACJIQ010000012.1"/>
</dbReference>